<feature type="coiled-coil region" evidence="1">
    <location>
        <begin position="67"/>
        <end position="115"/>
    </location>
</feature>
<dbReference type="AlphaFoldDB" id="C5KE74"/>
<feature type="non-terminal residue" evidence="2">
    <location>
        <position position="115"/>
    </location>
</feature>
<dbReference type="OrthoDB" id="430839at2759"/>
<evidence type="ECO:0000313" key="2">
    <source>
        <dbReference type="EMBL" id="EER17218.1"/>
    </source>
</evidence>
<dbReference type="RefSeq" id="XP_002785422.1">
    <property type="nucleotide sequence ID" value="XM_002785376.1"/>
</dbReference>
<protein>
    <submittedName>
        <fullName evidence="2">Uncharacterized protein</fullName>
    </submittedName>
</protein>
<dbReference type="GeneID" id="9053541"/>
<evidence type="ECO:0000313" key="3">
    <source>
        <dbReference type="Proteomes" id="UP000007800"/>
    </source>
</evidence>
<keyword evidence="1" id="KW-0175">Coiled coil</keyword>
<dbReference type="InParanoid" id="C5KE74"/>
<proteinExistence type="predicted"/>
<name>C5KE74_PERM5</name>
<evidence type="ECO:0000256" key="1">
    <source>
        <dbReference type="SAM" id="Coils"/>
    </source>
</evidence>
<dbReference type="EMBL" id="GG672224">
    <property type="protein sequence ID" value="EER17218.1"/>
    <property type="molecule type" value="Genomic_DNA"/>
</dbReference>
<gene>
    <name evidence="2" type="ORF">Pmar_PMAR018728</name>
</gene>
<keyword evidence="3" id="KW-1185">Reference proteome</keyword>
<accession>C5KE74</accession>
<reference evidence="2 3" key="1">
    <citation type="submission" date="2008-07" db="EMBL/GenBank/DDBJ databases">
        <authorList>
            <person name="El-Sayed N."/>
            <person name="Caler E."/>
            <person name="Inman J."/>
            <person name="Amedeo P."/>
            <person name="Hass B."/>
            <person name="Wortman J."/>
        </authorList>
    </citation>
    <scope>NUCLEOTIDE SEQUENCE [LARGE SCALE GENOMIC DNA]</scope>
    <source>
        <strain evidence="3">ATCC 50983 / TXsc</strain>
    </source>
</reference>
<organism evidence="3">
    <name type="scientific">Perkinsus marinus (strain ATCC 50983 / TXsc)</name>
    <dbReference type="NCBI Taxonomy" id="423536"/>
    <lineage>
        <taxon>Eukaryota</taxon>
        <taxon>Sar</taxon>
        <taxon>Alveolata</taxon>
        <taxon>Perkinsozoa</taxon>
        <taxon>Perkinsea</taxon>
        <taxon>Perkinsida</taxon>
        <taxon>Perkinsidae</taxon>
        <taxon>Perkinsus</taxon>
    </lineage>
</organism>
<sequence length="115" mass="13171">MATIEKLKRINTDLAAENASFRSRLDALRCEAEHKKDCLRRSGHYVVALKEERREKEDNIVKLGSLVESLNADKKELKAAASHVRSDNDRLERIVQELREEISALKALRDEGDDQ</sequence>
<dbReference type="Proteomes" id="UP000007800">
    <property type="component" value="Unassembled WGS sequence"/>
</dbReference>